<dbReference type="KEGG" id="metu:GNH96_04140"/>
<gene>
    <name evidence="2" type="ORF">GNH96_04140</name>
</gene>
<name>A0A858Q5V4_9GAMM</name>
<keyword evidence="2" id="KW-0378">Hydrolase</keyword>
<evidence type="ECO:0000313" key="2">
    <source>
        <dbReference type="EMBL" id="QJD29238.1"/>
    </source>
</evidence>
<evidence type="ECO:0000256" key="1">
    <source>
        <dbReference type="SAM" id="MobiDB-lite"/>
    </source>
</evidence>
<reference evidence="3" key="1">
    <citation type="submission" date="2019-12" db="EMBL/GenBank/DDBJ databases">
        <authorList>
            <person name="Awala S.I."/>
            <person name="Rhee S.K."/>
        </authorList>
    </citation>
    <scope>NUCLEOTIDE SEQUENCE [LARGE SCALE GENOMIC DNA]</scope>
    <source>
        <strain evidence="3">IM1</strain>
    </source>
</reference>
<dbReference type="RefSeq" id="WP_169602530.1">
    <property type="nucleotide sequence ID" value="NZ_CP046565.1"/>
</dbReference>
<dbReference type="EMBL" id="CP046565">
    <property type="protein sequence ID" value="QJD29238.1"/>
    <property type="molecule type" value="Genomic_DNA"/>
</dbReference>
<proteinExistence type="predicted"/>
<dbReference type="InterPro" id="IPR036866">
    <property type="entry name" value="RibonucZ/Hydroxyglut_hydro"/>
</dbReference>
<dbReference type="GO" id="GO:0042781">
    <property type="term" value="F:3'-tRNA processing endoribonuclease activity"/>
    <property type="evidence" value="ECO:0007669"/>
    <property type="project" value="UniProtKB-EC"/>
</dbReference>
<evidence type="ECO:0000313" key="3">
    <source>
        <dbReference type="Proteomes" id="UP000503004"/>
    </source>
</evidence>
<keyword evidence="3" id="KW-1185">Reference proteome</keyword>
<dbReference type="EC" id="3.1.26.11" evidence="2"/>
<protein>
    <submittedName>
        <fullName evidence="2">Ribonuclease Z</fullName>
        <ecNumber evidence="2">3.1.26.11</ecNumber>
    </submittedName>
</protein>
<dbReference type="Gene3D" id="3.60.15.10">
    <property type="entry name" value="Ribonuclease Z/Hydroxyacylglutathione hydrolase-like"/>
    <property type="match status" value="1"/>
</dbReference>
<sequence>MKPVFHPALVNGPRGDPAVYVDFLFEKRAVLFDLGDICALPVRKILRLSDVFVSHAHMDHFVGFDRLLRLCLGRDRRIRMFGPVGFLAQVEHKLSAYTWNLVGNYVTDVSFEVTEVLTETLGRRASFRCRTAFRREAETELPIENRRLLDELNLAVEFAVLDHATPCLAFALREKRHLNVWKNRLAELGLEPGAWVHDLKHALLTGQHEDTPIRAMRRDGGCLGEADYRLGELARSIVHVSAGQKAAYVTDAVYHEENAGRIVALASGADQFFIEAVFGDELKERAARKYHLTARQAGTIARRAGVKFPTPFHFSPIYQGREFELEREFWQAFHTAQPVADSNWLDQGESEPAEERDIARDRLFNTLSGSTK</sequence>
<organism evidence="2 3">
    <name type="scientific">Methylococcus geothermalis</name>
    <dbReference type="NCBI Taxonomy" id="2681310"/>
    <lineage>
        <taxon>Bacteria</taxon>
        <taxon>Pseudomonadati</taxon>
        <taxon>Pseudomonadota</taxon>
        <taxon>Gammaproteobacteria</taxon>
        <taxon>Methylococcales</taxon>
        <taxon>Methylococcaceae</taxon>
        <taxon>Methylococcus</taxon>
    </lineage>
</organism>
<accession>A0A858Q5V4</accession>
<dbReference type="PANTHER" id="PTHR46018:SF7">
    <property type="entry name" value="RIBONUCLEASE Z"/>
    <property type="match status" value="1"/>
</dbReference>
<feature type="region of interest" description="Disordered" evidence="1">
    <location>
        <begin position="341"/>
        <end position="372"/>
    </location>
</feature>
<dbReference type="SUPFAM" id="SSF56281">
    <property type="entry name" value="Metallo-hydrolase/oxidoreductase"/>
    <property type="match status" value="1"/>
</dbReference>
<dbReference type="Proteomes" id="UP000503004">
    <property type="component" value="Chromosome"/>
</dbReference>
<dbReference type="AlphaFoldDB" id="A0A858Q5V4"/>
<dbReference type="PANTHER" id="PTHR46018">
    <property type="entry name" value="ZINC PHOSPHODIESTERASE ELAC PROTEIN 1"/>
    <property type="match status" value="1"/>
</dbReference>
<dbReference type="NCBIfam" id="NF002558">
    <property type="entry name" value="PRK02126.1"/>
    <property type="match status" value="1"/>
</dbReference>
<feature type="compositionally biased region" description="Basic and acidic residues" evidence="1">
    <location>
        <begin position="353"/>
        <end position="363"/>
    </location>
</feature>